<accession>A0A4R0L0S2</accession>
<feature type="region of interest" description="Disordered" evidence="1">
    <location>
        <begin position="24"/>
        <end position="73"/>
    </location>
</feature>
<proteinExistence type="predicted"/>
<feature type="signal peptide" evidence="3">
    <location>
        <begin position="1"/>
        <end position="27"/>
    </location>
</feature>
<dbReference type="EMBL" id="SJKB01000004">
    <property type="protein sequence ID" value="TCC62125.1"/>
    <property type="molecule type" value="Genomic_DNA"/>
</dbReference>
<evidence type="ECO:0000256" key="1">
    <source>
        <dbReference type="SAM" id="MobiDB-lite"/>
    </source>
</evidence>
<feature type="chain" id="PRO_5020346989" description="LPXTG cell wall anchor domain-containing protein" evidence="3">
    <location>
        <begin position="28"/>
        <end position="125"/>
    </location>
</feature>
<keyword evidence="5" id="KW-1185">Reference proteome</keyword>
<dbReference type="OrthoDB" id="3827532at2"/>
<evidence type="ECO:0000313" key="5">
    <source>
        <dbReference type="Proteomes" id="UP000291144"/>
    </source>
</evidence>
<sequence>MNRKYTVLALSAVAMGTVVLTTPQASAMPNEPDSASVSQRGPAAPPPDWPDEGSGYPGSETTGPEYNYPNYDPAYEVPAGKTVSAQRLSDDNGVEALQAGASALGGAAIAFGGMWLYRRRHALAG</sequence>
<evidence type="ECO:0000256" key="3">
    <source>
        <dbReference type="SAM" id="SignalP"/>
    </source>
</evidence>
<name>A0A4R0L0S2_9ACTN</name>
<evidence type="ECO:0000256" key="2">
    <source>
        <dbReference type="SAM" id="Phobius"/>
    </source>
</evidence>
<feature type="transmembrane region" description="Helical" evidence="2">
    <location>
        <begin position="96"/>
        <end position="117"/>
    </location>
</feature>
<dbReference type="AlphaFoldDB" id="A0A4R0L0S2"/>
<dbReference type="Proteomes" id="UP000291144">
    <property type="component" value="Unassembled WGS sequence"/>
</dbReference>
<protein>
    <recommendedName>
        <fullName evidence="6">LPXTG cell wall anchor domain-containing protein</fullName>
    </recommendedName>
</protein>
<keyword evidence="2" id="KW-1133">Transmembrane helix</keyword>
<reference evidence="4 5" key="1">
    <citation type="submission" date="2019-02" db="EMBL/GenBank/DDBJ databases">
        <title>Kribbella capetownensis sp. nov. and Kribbella speibonae sp. nov., isolated from soil.</title>
        <authorList>
            <person name="Curtis S.M."/>
            <person name="Norton I."/>
            <person name="Everest G.J."/>
            <person name="Meyers P.R."/>
        </authorList>
    </citation>
    <scope>NUCLEOTIDE SEQUENCE [LARGE SCALE GENOMIC DNA]</scope>
    <source>
        <strain evidence="4 5">NRRL B-24813</strain>
    </source>
</reference>
<keyword evidence="3" id="KW-0732">Signal</keyword>
<dbReference type="RefSeq" id="WP_131355836.1">
    <property type="nucleotide sequence ID" value="NZ_SJKB01000004.1"/>
</dbReference>
<feature type="compositionally biased region" description="Polar residues" evidence="1">
    <location>
        <begin position="24"/>
        <end position="39"/>
    </location>
</feature>
<keyword evidence="2" id="KW-0812">Transmembrane</keyword>
<keyword evidence="2" id="KW-0472">Membrane</keyword>
<organism evidence="4 5">
    <name type="scientific">Kribbella pittospori</name>
    <dbReference type="NCBI Taxonomy" id="722689"/>
    <lineage>
        <taxon>Bacteria</taxon>
        <taxon>Bacillati</taxon>
        <taxon>Actinomycetota</taxon>
        <taxon>Actinomycetes</taxon>
        <taxon>Propionibacteriales</taxon>
        <taxon>Kribbellaceae</taxon>
        <taxon>Kribbella</taxon>
    </lineage>
</organism>
<comment type="caution">
    <text evidence="4">The sequence shown here is derived from an EMBL/GenBank/DDBJ whole genome shotgun (WGS) entry which is preliminary data.</text>
</comment>
<evidence type="ECO:0008006" key="6">
    <source>
        <dbReference type="Google" id="ProtNLM"/>
    </source>
</evidence>
<gene>
    <name evidence="4" type="ORF">E0H73_15550</name>
</gene>
<evidence type="ECO:0000313" key="4">
    <source>
        <dbReference type="EMBL" id="TCC62125.1"/>
    </source>
</evidence>